<dbReference type="RefSeq" id="WP_093883247.1">
    <property type="nucleotide sequence ID" value="NZ_FOBS01000010.1"/>
</dbReference>
<feature type="coiled-coil region" evidence="1">
    <location>
        <begin position="60"/>
        <end position="170"/>
    </location>
</feature>
<protein>
    <submittedName>
        <fullName evidence="4">Uncharacterized protein</fullName>
    </submittedName>
</protein>
<dbReference type="Gene3D" id="1.10.287.1490">
    <property type="match status" value="1"/>
</dbReference>
<dbReference type="PANTHER" id="PTHR39082:SF1">
    <property type="entry name" value="SCAVENGER RECEPTOR CLASS A MEMBER 3"/>
    <property type="match status" value="1"/>
</dbReference>
<dbReference type="Pfam" id="PF24481">
    <property type="entry name" value="CT398_CC"/>
    <property type="match status" value="1"/>
</dbReference>
<sequence>MNKHLSSLIALQELDTEARQLKTQKNDLPLRLSKLEEANEKSNLDFAENKKKYDDILAQHRELESKLKKGSDALSKAKDRLGEVKTNKEYQAMLKEIENVETKNSEIETEIICLLEEIDKSKKVLQEQEKTKEQQDRQYELQRQIIKGDIDSLDEKIRKCSQQLQQLMESIPKDLTKRYEMIKALNNGTAVVSVWKGVCGGCHMNIPPQLYNELQKTDDLFSCPNCSRIIYWQNKEECED</sequence>
<dbReference type="InterPro" id="IPR056003">
    <property type="entry name" value="CT398_CC_hairpin"/>
</dbReference>
<dbReference type="EMBL" id="FOBS01000010">
    <property type="protein sequence ID" value="SEM31003.1"/>
    <property type="molecule type" value="Genomic_DNA"/>
</dbReference>
<keyword evidence="1" id="KW-0175">Coiled coil</keyword>
<dbReference type="Proteomes" id="UP000198744">
    <property type="component" value="Unassembled WGS sequence"/>
</dbReference>
<feature type="domain" description="CT398-like coiled coil hairpin" evidence="3">
    <location>
        <begin position="11"/>
        <end position="184"/>
    </location>
</feature>
<dbReference type="STRING" id="43775.SAMN04489760_11012"/>
<dbReference type="OrthoDB" id="9795058at2"/>
<gene>
    <name evidence="4" type="ORF">SAMN04489760_11012</name>
</gene>
<accession>A0A1H7XBE8</accession>
<dbReference type="InterPro" id="IPR052376">
    <property type="entry name" value="Oxidative_Scav/Glycosyltrans"/>
</dbReference>
<reference evidence="4 5" key="1">
    <citation type="submission" date="2016-10" db="EMBL/GenBank/DDBJ databases">
        <authorList>
            <person name="de Groot N.N."/>
        </authorList>
    </citation>
    <scope>NUCLEOTIDE SEQUENCE [LARGE SCALE GENOMIC DNA]</scope>
    <source>
        <strain evidence="4 5">DSM 8423</strain>
    </source>
</reference>
<evidence type="ECO:0000313" key="4">
    <source>
        <dbReference type="EMBL" id="SEM31003.1"/>
    </source>
</evidence>
<keyword evidence="5" id="KW-1185">Reference proteome</keyword>
<dbReference type="InterPro" id="IPR003743">
    <property type="entry name" value="Zf-RING_7"/>
</dbReference>
<dbReference type="PANTHER" id="PTHR39082">
    <property type="entry name" value="PHOSPHOLIPASE C-BETA-2-RELATED"/>
    <property type="match status" value="1"/>
</dbReference>
<feature type="domain" description="C4-type zinc ribbon" evidence="2">
    <location>
        <begin position="198"/>
        <end position="230"/>
    </location>
</feature>
<evidence type="ECO:0000259" key="3">
    <source>
        <dbReference type="Pfam" id="PF24481"/>
    </source>
</evidence>
<evidence type="ECO:0000259" key="2">
    <source>
        <dbReference type="Pfam" id="PF02591"/>
    </source>
</evidence>
<dbReference type="AlphaFoldDB" id="A0A1H7XBE8"/>
<proteinExistence type="predicted"/>
<dbReference type="Pfam" id="PF02591">
    <property type="entry name" value="Zn_ribbon_9"/>
    <property type="match status" value="1"/>
</dbReference>
<evidence type="ECO:0000313" key="5">
    <source>
        <dbReference type="Proteomes" id="UP000198744"/>
    </source>
</evidence>
<name>A0A1H7XBE8_9BACT</name>
<evidence type="ECO:0000256" key="1">
    <source>
        <dbReference type="SAM" id="Coils"/>
    </source>
</evidence>
<organism evidence="4 5">
    <name type="scientific">Syntrophus gentianae</name>
    <dbReference type="NCBI Taxonomy" id="43775"/>
    <lineage>
        <taxon>Bacteria</taxon>
        <taxon>Pseudomonadati</taxon>
        <taxon>Thermodesulfobacteriota</taxon>
        <taxon>Syntrophia</taxon>
        <taxon>Syntrophales</taxon>
        <taxon>Syntrophaceae</taxon>
        <taxon>Syntrophus</taxon>
    </lineage>
</organism>